<keyword evidence="3" id="KW-0808">Transferase</keyword>
<evidence type="ECO:0000256" key="4">
    <source>
        <dbReference type="ARBA" id="ARBA00022691"/>
    </source>
</evidence>
<dbReference type="VEuPathDB" id="FungiDB:KRP22_5347"/>
<dbReference type="InterPro" id="IPR028564">
    <property type="entry name" value="MT_TRM10-typ"/>
</dbReference>
<dbReference type="EC" id="2.1.1.221" evidence="1"/>
<feature type="domain" description="SAM-dependent MTase TRM10-type" evidence="7">
    <location>
        <begin position="51"/>
        <end position="256"/>
    </location>
</feature>
<comment type="catalytic activity">
    <reaction evidence="5">
        <text>guanosine(9) in tRNA + S-adenosyl-L-methionine = N(1)-methylguanosine(9) in tRNA + S-adenosyl-L-homocysteine + H(+)</text>
        <dbReference type="Rhea" id="RHEA:43156"/>
        <dbReference type="Rhea" id="RHEA-COMP:10367"/>
        <dbReference type="Rhea" id="RHEA-COMP:10368"/>
        <dbReference type="ChEBI" id="CHEBI:15378"/>
        <dbReference type="ChEBI" id="CHEBI:57856"/>
        <dbReference type="ChEBI" id="CHEBI:59789"/>
        <dbReference type="ChEBI" id="CHEBI:73542"/>
        <dbReference type="ChEBI" id="CHEBI:74269"/>
        <dbReference type="EC" id="2.1.1.221"/>
    </reaction>
</comment>
<dbReference type="InterPro" id="IPR038459">
    <property type="entry name" value="MT_TRM10-typ_sf"/>
</dbReference>
<dbReference type="GO" id="GO:0002939">
    <property type="term" value="P:tRNA N1-guanine methylation"/>
    <property type="evidence" value="ECO:0000318"/>
    <property type="project" value="GO_Central"/>
</dbReference>
<accession>H3GJ05</accession>
<evidence type="ECO:0000313" key="9">
    <source>
        <dbReference type="Proteomes" id="UP000005238"/>
    </source>
</evidence>
<proteinExistence type="predicted"/>
<dbReference type="PROSITE" id="PS51675">
    <property type="entry name" value="SAM_MT_TRM10"/>
    <property type="match status" value="1"/>
</dbReference>
<dbReference type="AlphaFoldDB" id="H3GJ05"/>
<keyword evidence="4" id="KW-0949">S-adenosyl-L-methionine</keyword>
<feature type="signal peptide" evidence="6">
    <location>
        <begin position="1"/>
        <end position="18"/>
    </location>
</feature>
<dbReference type="InterPro" id="IPR007356">
    <property type="entry name" value="tRNA_m1G_MeTrfase_euk"/>
</dbReference>
<dbReference type="STRING" id="164328.H3GJ05"/>
<dbReference type="PANTHER" id="PTHR13563">
    <property type="entry name" value="TRNA (GUANINE-9-) METHYLTRANSFERASE"/>
    <property type="match status" value="1"/>
</dbReference>
<sequence>MRPSTLAVGLVILATCCALGVYGKHSRYTEKCGRKTKQDRREMLRSNRRSRKDKLLKAKKLARSEAVVAERAGMTEEQKCEQRERIRMQRVEQYQKLEEAQLSGIRVVVDLVFAEDQTTRTDFCRCISPPVRKNLLPFALSTVGRHEEPLEQLYDVGELVYLSPDSDNVLETLDPGCVSSVKLMGFLQGETKAKAAAHGIQTARLPLQEHFEQTGARVRTHIMNLDSVIITLNEVANHGDWGRAFRKAVPLRISRSKQAKKNRVENDA</sequence>
<organism evidence="8 9">
    <name type="scientific">Phytophthora ramorum</name>
    <name type="common">Sudden oak death agent</name>
    <dbReference type="NCBI Taxonomy" id="164328"/>
    <lineage>
        <taxon>Eukaryota</taxon>
        <taxon>Sar</taxon>
        <taxon>Stramenopiles</taxon>
        <taxon>Oomycota</taxon>
        <taxon>Peronosporomycetes</taxon>
        <taxon>Peronosporales</taxon>
        <taxon>Peronosporaceae</taxon>
        <taxon>Phytophthora</taxon>
    </lineage>
</organism>
<name>H3GJ05_PHYRM</name>
<dbReference type="VEuPathDB" id="FungiDB:KRP23_5969"/>
<dbReference type="PANTHER" id="PTHR13563:SF13">
    <property type="entry name" value="TRNA METHYLTRANSFERASE 10 HOMOLOG A"/>
    <property type="match status" value="1"/>
</dbReference>
<dbReference type="CDD" id="cd18089">
    <property type="entry name" value="SPOUT_Trm10-like"/>
    <property type="match status" value="1"/>
</dbReference>
<dbReference type="eggNOG" id="KOG2967">
    <property type="taxonomic scope" value="Eukaryota"/>
</dbReference>
<keyword evidence="6" id="KW-0732">Signal</keyword>
<dbReference type="GO" id="GO:0000049">
    <property type="term" value="F:tRNA binding"/>
    <property type="evidence" value="ECO:0000318"/>
    <property type="project" value="GO_Central"/>
</dbReference>
<dbReference type="Proteomes" id="UP000005238">
    <property type="component" value="Unassembled WGS sequence"/>
</dbReference>
<dbReference type="GO" id="GO:0052905">
    <property type="term" value="F:tRNA (guanosine(9)-N1)-methyltransferase activity"/>
    <property type="evidence" value="ECO:0007669"/>
    <property type="project" value="UniProtKB-EC"/>
</dbReference>
<keyword evidence="9" id="KW-1185">Reference proteome</keyword>
<evidence type="ECO:0000259" key="7">
    <source>
        <dbReference type="PROSITE" id="PS51675"/>
    </source>
</evidence>
<dbReference type="EnsemblProtists" id="Phyra76091">
    <property type="protein sequence ID" value="Phyra76091"/>
    <property type="gene ID" value="Phyra76091"/>
</dbReference>
<dbReference type="InParanoid" id="H3GJ05"/>
<dbReference type="Gene3D" id="3.40.1280.30">
    <property type="match status" value="1"/>
</dbReference>
<evidence type="ECO:0000256" key="1">
    <source>
        <dbReference type="ARBA" id="ARBA00012797"/>
    </source>
</evidence>
<evidence type="ECO:0000256" key="2">
    <source>
        <dbReference type="ARBA" id="ARBA00022603"/>
    </source>
</evidence>
<reference evidence="8" key="2">
    <citation type="submission" date="2015-06" db="UniProtKB">
        <authorList>
            <consortium name="EnsemblProtists"/>
        </authorList>
    </citation>
    <scope>IDENTIFICATION</scope>
    <source>
        <strain evidence="8">Pr102</strain>
    </source>
</reference>
<dbReference type="EMBL" id="DS566013">
    <property type="status" value="NOT_ANNOTATED_CDS"/>
    <property type="molecule type" value="Genomic_DNA"/>
</dbReference>
<keyword evidence="2" id="KW-0489">Methyltransferase</keyword>
<feature type="chain" id="PRO_5003585563" description="tRNA (guanine(9)-N(1))-methyltransferase" evidence="6">
    <location>
        <begin position="19"/>
        <end position="268"/>
    </location>
</feature>
<dbReference type="HOGENOM" id="CLU_034384_5_0_1"/>
<protein>
    <recommendedName>
        <fullName evidence="1">tRNA (guanine(9)-N(1))-methyltransferase</fullName>
        <ecNumber evidence="1">2.1.1.221</ecNumber>
    </recommendedName>
</protein>
<evidence type="ECO:0000256" key="5">
    <source>
        <dbReference type="ARBA" id="ARBA00048434"/>
    </source>
</evidence>
<evidence type="ECO:0000256" key="3">
    <source>
        <dbReference type="ARBA" id="ARBA00022679"/>
    </source>
</evidence>
<dbReference type="GO" id="GO:0005634">
    <property type="term" value="C:nucleus"/>
    <property type="evidence" value="ECO:0000318"/>
    <property type="project" value="GO_Central"/>
</dbReference>
<evidence type="ECO:0000313" key="8">
    <source>
        <dbReference type="EnsemblProtists" id="Phyra76091"/>
    </source>
</evidence>
<dbReference type="OMA" id="MQRVEQY"/>
<evidence type="ECO:0000256" key="6">
    <source>
        <dbReference type="SAM" id="SignalP"/>
    </source>
</evidence>
<reference evidence="9" key="1">
    <citation type="journal article" date="2006" name="Science">
        <title>Phytophthora genome sequences uncover evolutionary origins and mechanisms of pathogenesis.</title>
        <authorList>
            <person name="Tyler B.M."/>
            <person name="Tripathy S."/>
            <person name="Zhang X."/>
            <person name="Dehal P."/>
            <person name="Jiang R.H."/>
            <person name="Aerts A."/>
            <person name="Arredondo F.D."/>
            <person name="Baxter L."/>
            <person name="Bensasson D."/>
            <person name="Beynon J.L."/>
            <person name="Chapman J."/>
            <person name="Damasceno C.M."/>
            <person name="Dorrance A.E."/>
            <person name="Dou D."/>
            <person name="Dickerman A.W."/>
            <person name="Dubchak I.L."/>
            <person name="Garbelotto M."/>
            <person name="Gijzen M."/>
            <person name="Gordon S.G."/>
            <person name="Govers F."/>
            <person name="Grunwald N.J."/>
            <person name="Huang W."/>
            <person name="Ivors K.L."/>
            <person name="Jones R.W."/>
            <person name="Kamoun S."/>
            <person name="Krampis K."/>
            <person name="Lamour K.H."/>
            <person name="Lee M.K."/>
            <person name="McDonald W.H."/>
            <person name="Medina M."/>
            <person name="Meijer H.J."/>
            <person name="Nordberg E.K."/>
            <person name="Maclean D.J."/>
            <person name="Ospina-Giraldo M.D."/>
            <person name="Morris P.F."/>
            <person name="Phuntumart V."/>
            <person name="Putnam N.H."/>
            <person name="Rash S."/>
            <person name="Rose J.K."/>
            <person name="Sakihama Y."/>
            <person name="Salamov A.A."/>
            <person name="Savidor A."/>
            <person name="Scheuring C.F."/>
            <person name="Smith B.M."/>
            <person name="Sobral B.W."/>
            <person name="Terry A."/>
            <person name="Torto-Alalibo T.A."/>
            <person name="Win J."/>
            <person name="Xu Z."/>
            <person name="Zhang H."/>
            <person name="Grigoriev I.V."/>
            <person name="Rokhsar D.S."/>
            <person name="Boore J.L."/>
        </authorList>
    </citation>
    <scope>NUCLEOTIDE SEQUENCE [LARGE SCALE GENOMIC DNA]</scope>
    <source>
        <strain evidence="9">Pr102</strain>
    </source>
</reference>